<dbReference type="NCBIfam" id="TIGR01681">
    <property type="entry name" value="HAD-SF-IIIC"/>
    <property type="match status" value="1"/>
</dbReference>
<gene>
    <name evidence="3" type="ORF">Vau01_076320</name>
</gene>
<dbReference type="Gene3D" id="3.40.630.30">
    <property type="match status" value="1"/>
</dbReference>
<dbReference type="Proteomes" id="UP000612585">
    <property type="component" value="Unassembled WGS sequence"/>
</dbReference>
<feature type="domain" description="N-acetyltransferase" evidence="2">
    <location>
        <begin position="180"/>
        <end position="335"/>
    </location>
</feature>
<dbReference type="RefSeq" id="WP_239152180.1">
    <property type="nucleotide sequence ID" value="NZ_BOPG01000050.1"/>
</dbReference>
<dbReference type="InterPro" id="IPR016181">
    <property type="entry name" value="Acyl_CoA_acyltransferase"/>
</dbReference>
<dbReference type="InterPro" id="IPR010033">
    <property type="entry name" value="HAD_SF_ppase_IIIC"/>
</dbReference>
<sequence>MDKLVKCLVWDLDNTLWRGTLLEGDDVRLAPGVVATLRALDERGILHSVVSRNDHDAAWNTLEALGVADYFLRPRIGWGRKPDALREVAEGLNFALDTVAFVDDQPTELAEMAFRHPAVRCYPADAVPTLPALPEFSPPVVTVDARNRRHMYRAGAVREASRAAYEGPADDFLRTLDLRLTIRPATAPDLDRLAELTERTSQMNATGVHYGPDELRARLADPGRSVLVATLDDRFGPHGAIGVVLLEHHPACWHLRLLATSCRVVSFGTGTVLLRWILNAAADAGVHVVADFRATGRNRIMEVAYRFAGFTDSACGCLEGEPADGITRLHLEPAPQPLPDTTHVDGDLGDRPC</sequence>
<dbReference type="InterPro" id="IPR010037">
    <property type="entry name" value="FkbH_domain"/>
</dbReference>
<proteinExistence type="predicted"/>
<feature type="compositionally biased region" description="Basic and acidic residues" evidence="1">
    <location>
        <begin position="342"/>
        <end position="353"/>
    </location>
</feature>
<protein>
    <recommendedName>
        <fullName evidence="2">N-acetyltransferase domain-containing protein</fullName>
    </recommendedName>
</protein>
<dbReference type="GO" id="GO:0016747">
    <property type="term" value="F:acyltransferase activity, transferring groups other than amino-acyl groups"/>
    <property type="evidence" value="ECO:0007669"/>
    <property type="project" value="InterPro"/>
</dbReference>
<dbReference type="EMBL" id="BOPG01000050">
    <property type="protein sequence ID" value="GIJ60116.1"/>
    <property type="molecule type" value="Genomic_DNA"/>
</dbReference>
<reference evidence="3" key="1">
    <citation type="submission" date="2021-01" db="EMBL/GenBank/DDBJ databases">
        <title>Whole genome shotgun sequence of Virgisporangium aurantiacum NBRC 16421.</title>
        <authorList>
            <person name="Komaki H."/>
            <person name="Tamura T."/>
        </authorList>
    </citation>
    <scope>NUCLEOTIDE SEQUENCE</scope>
    <source>
        <strain evidence="3">NBRC 16421</strain>
    </source>
</reference>
<dbReference type="PROSITE" id="PS51186">
    <property type="entry name" value="GNAT"/>
    <property type="match status" value="1"/>
</dbReference>
<feature type="region of interest" description="Disordered" evidence="1">
    <location>
        <begin position="332"/>
        <end position="353"/>
    </location>
</feature>
<comment type="caution">
    <text evidence="3">The sequence shown here is derived from an EMBL/GenBank/DDBJ whole genome shotgun (WGS) entry which is preliminary data.</text>
</comment>
<dbReference type="InterPro" id="IPR000182">
    <property type="entry name" value="GNAT_dom"/>
</dbReference>
<accession>A0A8J4E3H4</accession>
<dbReference type="Pfam" id="PF00702">
    <property type="entry name" value="Hydrolase"/>
    <property type="match status" value="1"/>
</dbReference>
<dbReference type="NCBIfam" id="TIGR01686">
    <property type="entry name" value="FkbH"/>
    <property type="match status" value="1"/>
</dbReference>
<dbReference type="InterPro" id="IPR023214">
    <property type="entry name" value="HAD_sf"/>
</dbReference>
<organism evidence="3 4">
    <name type="scientific">Virgisporangium aurantiacum</name>
    <dbReference type="NCBI Taxonomy" id="175570"/>
    <lineage>
        <taxon>Bacteria</taxon>
        <taxon>Bacillati</taxon>
        <taxon>Actinomycetota</taxon>
        <taxon>Actinomycetes</taxon>
        <taxon>Micromonosporales</taxon>
        <taxon>Micromonosporaceae</taxon>
        <taxon>Virgisporangium</taxon>
    </lineage>
</organism>
<dbReference type="AlphaFoldDB" id="A0A8J4E3H4"/>
<dbReference type="SUPFAM" id="SSF56784">
    <property type="entry name" value="HAD-like"/>
    <property type="match status" value="1"/>
</dbReference>
<dbReference type="SUPFAM" id="SSF55729">
    <property type="entry name" value="Acyl-CoA N-acyltransferases (Nat)"/>
    <property type="match status" value="1"/>
</dbReference>
<evidence type="ECO:0000313" key="3">
    <source>
        <dbReference type="EMBL" id="GIJ60116.1"/>
    </source>
</evidence>
<evidence type="ECO:0000313" key="4">
    <source>
        <dbReference type="Proteomes" id="UP000612585"/>
    </source>
</evidence>
<dbReference type="InterPro" id="IPR036412">
    <property type="entry name" value="HAD-like_sf"/>
</dbReference>
<name>A0A8J4E3H4_9ACTN</name>
<keyword evidence="4" id="KW-1185">Reference proteome</keyword>
<evidence type="ECO:0000259" key="2">
    <source>
        <dbReference type="PROSITE" id="PS51186"/>
    </source>
</evidence>
<evidence type="ECO:0000256" key="1">
    <source>
        <dbReference type="SAM" id="MobiDB-lite"/>
    </source>
</evidence>
<dbReference type="Gene3D" id="3.40.50.1000">
    <property type="entry name" value="HAD superfamily/HAD-like"/>
    <property type="match status" value="1"/>
</dbReference>